<feature type="non-terminal residue" evidence="1">
    <location>
        <position position="9"/>
    </location>
</feature>
<proteinExistence type="predicted"/>
<comment type="caution">
    <text evidence="1">The sequence shown here is derived from an EMBL/GenBank/DDBJ whole genome shotgun (WGS) entry which is preliminary data.</text>
</comment>
<dbReference type="Proteomes" id="UP000078046">
    <property type="component" value="Unassembled WGS sequence"/>
</dbReference>
<evidence type="ECO:0000313" key="1">
    <source>
        <dbReference type="EMBL" id="OAF71710.1"/>
    </source>
</evidence>
<evidence type="ECO:0000313" key="2">
    <source>
        <dbReference type="Proteomes" id="UP000078046"/>
    </source>
</evidence>
<sequence length="9" mass="1021">MITVKCDPD</sequence>
<accession>A0A177BBY3</accession>
<gene>
    <name evidence="1" type="ORF">A3Q56_00496</name>
</gene>
<keyword evidence="2" id="KW-1185">Reference proteome</keyword>
<reference evidence="1 2" key="1">
    <citation type="submission" date="2016-04" db="EMBL/GenBank/DDBJ databases">
        <title>The genome of Intoshia linei affirms orthonectids as highly simplified spiralians.</title>
        <authorList>
            <person name="Mikhailov K.V."/>
            <person name="Slusarev G.S."/>
            <person name="Nikitin M.A."/>
            <person name="Logacheva M.D."/>
            <person name="Penin A."/>
            <person name="Aleoshin V."/>
            <person name="Panchin Y.V."/>
        </authorList>
    </citation>
    <scope>NUCLEOTIDE SEQUENCE [LARGE SCALE GENOMIC DNA]</scope>
    <source>
        <strain evidence="1">Intl2013</strain>
        <tissue evidence="1">Whole animal</tissue>
    </source>
</reference>
<organism evidence="1 2">
    <name type="scientific">Intoshia linei</name>
    <dbReference type="NCBI Taxonomy" id="1819745"/>
    <lineage>
        <taxon>Eukaryota</taxon>
        <taxon>Metazoa</taxon>
        <taxon>Spiralia</taxon>
        <taxon>Lophotrochozoa</taxon>
        <taxon>Mesozoa</taxon>
        <taxon>Orthonectida</taxon>
        <taxon>Rhopaluridae</taxon>
        <taxon>Intoshia</taxon>
    </lineage>
</organism>
<dbReference type="EMBL" id="LWCA01000029">
    <property type="protein sequence ID" value="OAF71710.1"/>
    <property type="molecule type" value="Genomic_DNA"/>
</dbReference>
<name>A0A177BBY3_9BILA</name>
<protein>
    <submittedName>
        <fullName evidence="1">Uncharacterized protein</fullName>
    </submittedName>
</protein>